<proteinExistence type="predicted"/>
<evidence type="ECO:0000313" key="1">
    <source>
        <dbReference type="EMBL" id="DAE23186.1"/>
    </source>
</evidence>
<name>A0A8S5QW35_9CAUD</name>
<accession>A0A8S5QW35</accession>
<reference evidence="1" key="1">
    <citation type="journal article" date="2021" name="Proc. Natl. Acad. Sci. U.S.A.">
        <title>A Catalog of Tens of Thousands of Viruses from Human Metagenomes Reveals Hidden Associations with Chronic Diseases.</title>
        <authorList>
            <person name="Tisza M.J."/>
            <person name="Buck C.B."/>
        </authorList>
    </citation>
    <scope>NUCLEOTIDE SEQUENCE</scope>
    <source>
        <strain evidence="1">CtQNW6</strain>
    </source>
</reference>
<protein>
    <submittedName>
        <fullName evidence="1">Uncharacterized protein</fullName>
    </submittedName>
</protein>
<organism evidence="1">
    <name type="scientific">Siphoviridae sp. ctQNW6</name>
    <dbReference type="NCBI Taxonomy" id="2826328"/>
    <lineage>
        <taxon>Viruses</taxon>
        <taxon>Duplodnaviria</taxon>
        <taxon>Heunggongvirae</taxon>
        <taxon>Uroviricota</taxon>
        <taxon>Caudoviricetes</taxon>
    </lineage>
</organism>
<sequence length="44" mass="5097">MVRTFPQLSYHFCPFYNASVLTERLRFAILKTVQMSGDTAIDDL</sequence>
<dbReference type="EMBL" id="BK015749">
    <property type="protein sequence ID" value="DAE23186.1"/>
    <property type="molecule type" value="Genomic_DNA"/>
</dbReference>